<sequence>AAIDFLLLPQEHGCEDFEGMCCVNLSDRSESMHKSIQLLKDGVKELQVDD</sequence>
<organism evidence="1 2">
    <name type="scientific">Mesitornis unicolor</name>
    <name type="common">brown roatelo</name>
    <dbReference type="NCBI Taxonomy" id="54374"/>
    <lineage>
        <taxon>Eukaryota</taxon>
        <taxon>Metazoa</taxon>
        <taxon>Chordata</taxon>
        <taxon>Craniata</taxon>
        <taxon>Vertebrata</taxon>
        <taxon>Euteleostomi</taxon>
        <taxon>Archelosauria</taxon>
        <taxon>Archosauria</taxon>
        <taxon>Dinosauria</taxon>
        <taxon>Saurischia</taxon>
        <taxon>Theropoda</taxon>
        <taxon>Coelurosauria</taxon>
        <taxon>Aves</taxon>
        <taxon>Neognathae</taxon>
        <taxon>Neoaves</taxon>
        <taxon>Columbimorphae</taxon>
        <taxon>Mesitornithiformes</taxon>
        <taxon>Mesitornithidae</taxon>
        <taxon>Mesitornis</taxon>
    </lineage>
</organism>
<feature type="non-terminal residue" evidence="1">
    <location>
        <position position="1"/>
    </location>
</feature>
<reference evidence="1 2" key="1">
    <citation type="submission" date="2014-04" db="EMBL/GenBank/DDBJ databases">
        <title>Genome evolution of avian class.</title>
        <authorList>
            <person name="Zhang G."/>
            <person name="Li C."/>
        </authorList>
    </citation>
    <scope>NUCLEOTIDE SEQUENCE [LARGE SCALE GENOMIC DNA]</scope>
    <source>
        <strain evidence="1">BGI_N332</strain>
    </source>
</reference>
<keyword evidence="2" id="KW-1185">Reference proteome</keyword>
<accession>A0A091R649</accession>
<name>A0A091R649_9AVES</name>
<evidence type="ECO:0000313" key="1">
    <source>
        <dbReference type="EMBL" id="KFQ35288.1"/>
    </source>
</evidence>
<feature type="non-terminal residue" evidence="1">
    <location>
        <position position="50"/>
    </location>
</feature>
<evidence type="ECO:0000313" key="2">
    <source>
        <dbReference type="Proteomes" id="UP000053369"/>
    </source>
</evidence>
<dbReference type="Gene3D" id="1.10.287.210">
    <property type="match status" value="1"/>
</dbReference>
<dbReference type="SUPFAM" id="SSF58069">
    <property type="entry name" value="Virus ectodomain"/>
    <property type="match status" value="1"/>
</dbReference>
<proteinExistence type="predicted"/>
<gene>
    <name evidence="1" type="ORF">N332_12777</name>
</gene>
<protein>
    <submittedName>
        <fullName evidence="1">Uncharacterized protein</fullName>
    </submittedName>
</protein>
<dbReference type="Proteomes" id="UP000053369">
    <property type="component" value="Unassembled WGS sequence"/>
</dbReference>
<dbReference type="EMBL" id="KK810670">
    <property type="protein sequence ID" value="KFQ35288.1"/>
    <property type="molecule type" value="Genomic_DNA"/>
</dbReference>
<dbReference type="AlphaFoldDB" id="A0A091R649"/>